<evidence type="ECO:0000256" key="11">
    <source>
        <dbReference type="ARBA" id="ARBA00023235"/>
    </source>
</evidence>
<dbReference type="PROSITE" id="PS51385">
    <property type="entry name" value="YJEF_N"/>
    <property type="match status" value="1"/>
</dbReference>
<comment type="subunit">
    <text evidence="17">Homotetramer.</text>
</comment>
<feature type="binding site" evidence="18">
    <location>
        <position position="125"/>
    </location>
    <ligand>
        <name>K(+)</name>
        <dbReference type="ChEBI" id="CHEBI:29103"/>
    </ligand>
</feature>
<feature type="binding site" evidence="17">
    <location>
        <position position="444"/>
    </location>
    <ligand>
        <name>(6S)-NADPHX</name>
        <dbReference type="ChEBI" id="CHEBI:64076"/>
    </ligand>
</feature>
<organism evidence="22 23">
    <name type="scientific">Pleionea mediterranea</name>
    <dbReference type="NCBI Taxonomy" id="523701"/>
    <lineage>
        <taxon>Bacteria</taxon>
        <taxon>Pseudomonadati</taxon>
        <taxon>Pseudomonadota</taxon>
        <taxon>Gammaproteobacteria</taxon>
        <taxon>Oceanospirillales</taxon>
        <taxon>Pleioneaceae</taxon>
        <taxon>Pleionea</taxon>
    </lineage>
</organism>
<dbReference type="PANTHER" id="PTHR12592:SF0">
    <property type="entry name" value="ATP-DEPENDENT (S)-NAD(P)H-HYDRATE DEHYDRATASE"/>
    <property type="match status" value="1"/>
</dbReference>
<comment type="catalytic activity">
    <reaction evidence="2 18 19">
        <text>(6R)-NADPHX = (6S)-NADPHX</text>
        <dbReference type="Rhea" id="RHEA:32227"/>
        <dbReference type="ChEBI" id="CHEBI:64076"/>
        <dbReference type="ChEBI" id="CHEBI:64077"/>
        <dbReference type="EC" id="5.1.99.6"/>
    </reaction>
</comment>
<dbReference type="GO" id="GO:0052855">
    <property type="term" value="F:ADP-dependent NAD(P)H-hydrate dehydratase activity"/>
    <property type="evidence" value="ECO:0007669"/>
    <property type="project" value="UniProtKB-UniRule"/>
</dbReference>
<feature type="binding site" evidence="18">
    <location>
        <position position="140"/>
    </location>
    <ligand>
        <name>(6S)-NADPHX</name>
        <dbReference type="ChEBI" id="CHEBI:64076"/>
    </ligand>
</feature>
<feature type="domain" description="YjeF C-terminal" evidence="20">
    <location>
        <begin position="225"/>
        <end position="505"/>
    </location>
</feature>
<comment type="function">
    <text evidence="18">Catalyzes the epimerization of the S- and R-forms of NAD(P)HX, a damaged form of NAD(P)H that is a result of enzymatic or heat-dependent hydration. This is a prerequisite for the S-specific NAD(P)H-hydrate dehydratase to allow the repair of both epimers of NAD(P)HX.</text>
</comment>
<dbReference type="InterPro" id="IPR004443">
    <property type="entry name" value="YjeF_N_dom"/>
</dbReference>
<feature type="binding site" evidence="18">
    <location>
        <begin position="61"/>
        <end position="65"/>
    </location>
    <ligand>
        <name>(6S)-NADPHX</name>
        <dbReference type="ChEBI" id="CHEBI:64076"/>
    </ligand>
</feature>
<evidence type="ECO:0000256" key="10">
    <source>
        <dbReference type="ARBA" id="ARBA00023027"/>
    </source>
</evidence>
<evidence type="ECO:0000256" key="6">
    <source>
        <dbReference type="ARBA" id="ARBA00022741"/>
    </source>
</evidence>
<dbReference type="HAMAP" id="MF_01965">
    <property type="entry name" value="NADHX_dehydratase"/>
    <property type="match status" value="1"/>
</dbReference>
<feature type="binding site" evidence="17">
    <location>
        <position position="260"/>
    </location>
    <ligand>
        <name>(6S)-NADPHX</name>
        <dbReference type="ChEBI" id="CHEBI:64076"/>
    </ligand>
</feature>
<evidence type="ECO:0000256" key="1">
    <source>
        <dbReference type="ARBA" id="ARBA00000013"/>
    </source>
</evidence>
<feature type="binding site" evidence="18">
    <location>
        <begin position="129"/>
        <end position="135"/>
    </location>
    <ligand>
        <name>(6S)-NADPHX</name>
        <dbReference type="ChEBI" id="CHEBI:64076"/>
    </ligand>
</feature>
<dbReference type="Proteomes" id="UP000245790">
    <property type="component" value="Unassembled WGS sequence"/>
</dbReference>
<dbReference type="InterPro" id="IPR030677">
    <property type="entry name" value="Nnr"/>
</dbReference>
<keyword evidence="8 17" id="KW-0521">NADP</keyword>
<dbReference type="OrthoDB" id="9806925at2"/>
<dbReference type="CDD" id="cd01171">
    <property type="entry name" value="YXKO-related"/>
    <property type="match status" value="1"/>
</dbReference>
<keyword evidence="10 17" id="KW-0520">NAD</keyword>
<dbReference type="Pfam" id="PF01256">
    <property type="entry name" value="Carb_kinase"/>
    <property type="match status" value="1"/>
</dbReference>
<feature type="binding site" evidence="17">
    <location>
        <position position="378"/>
    </location>
    <ligand>
        <name>(6S)-NADPHX</name>
        <dbReference type="ChEBI" id="CHEBI:64076"/>
    </ligand>
</feature>
<name>A0A316FU48_9GAMM</name>
<dbReference type="AlphaFoldDB" id="A0A316FU48"/>
<dbReference type="EC" id="5.1.99.6" evidence="19"/>
<feature type="binding site" evidence="17">
    <location>
        <position position="324"/>
    </location>
    <ligand>
        <name>(6S)-NADPHX</name>
        <dbReference type="ChEBI" id="CHEBI:64076"/>
    </ligand>
</feature>
<comment type="cofactor">
    <cofactor evidence="18 19">
        <name>K(+)</name>
        <dbReference type="ChEBI" id="CHEBI:29103"/>
    </cofactor>
    <text evidence="18 19">Binds 1 potassium ion per subunit.</text>
</comment>
<dbReference type="NCBIfam" id="TIGR00196">
    <property type="entry name" value="yjeF_cterm"/>
    <property type="match status" value="1"/>
</dbReference>
<dbReference type="Pfam" id="PF03853">
    <property type="entry name" value="YjeF_N"/>
    <property type="match status" value="1"/>
</dbReference>
<dbReference type="GO" id="GO:0046872">
    <property type="term" value="F:metal ion binding"/>
    <property type="evidence" value="ECO:0007669"/>
    <property type="project" value="UniProtKB-UniRule"/>
</dbReference>
<gene>
    <name evidence="17" type="primary">nnrD</name>
    <name evidence="18" type="synonym">nnrE</name>
    <name evidence="22" type="ORF">C8D97_105209</name>
</gene>
<comment type="caution">
    <text evidence="22">The sequence shown here is derived from an EMBL/GenBank/DDBJ whole genome shotgun (WGS) entry which is preliminary data.</text>
</comment>
<dbReference type="SUPFAM" id="SSF53613">
    <property type="entry name" value="Ribokinase-like"/>
    <property type="match status" value="1"/>
</dbReference>
<keyword evidence="13" id="KW-0511">Multifunctional enzyme</keyword>
<comment type="similarity">
    <text evidence="17">Belongs to the NnrD/CARKD family.</text>
</comment>
<evidence type="ECO:0000256" key="3">
    <source>
        <dbReference type="ARBA" id="ARBA00006001"/>
    </source>
</evidence>
<comment type="catalytic activity">
    <reaction evidence="16 17 19">
        <text>(6S)-NADPHX + ADP = AMP + phosphate + NADPH + H(+)</text>
        <dbReference type="Rhea" id="RHEA:32235"/>
        <dbReference type="ChEBI" id="CHEBI:15378"/>
        <dbReference type="ChEBI" id="CHEBI:43474"/>
        <dbReference type="ChEBI" id="CHEBI:57783"/>
        <dbReference type="ChEBI" id="CHEBI:64076"/>
        <dbReference type="ChEBI" id="CHEBI:456215"/>
        <dbReference type="ChEBI" id="CHEBI:456216"/>
        <dbReference type="EC" id="4.2.1.136"/>
    </reaction>
</comment>
<dbReference type="InterPro" id="IPR036652">
    <property type="entry name" value="YjeF_N_dom_sf"/>
</dbReference>
<dbReference type="PROSITE" id="PS51383">
    <property type="entry name" value="YJEF_C_3"/>
    <property type="match status" value="1"/>
</dbReference>
<comment type="catalytic activity">
    <reaction evidence="1 18 19">
        <text>(6R)-NADHX = (6S)-NADHX</text>
        <dbReference type="Rhea" id="RHEA:32215"/>
        <dbReference type="ChEBI" id="CHEBI:64074"/>
        <dbReference type="ChEBI" id="CHEBI:64075"/>
        <dbReference type="EC" id="5.1.99.6"/>
    </reaction>
</comment>
<dbReference type="PIRSF" id="PIRSF017184">
    <property type="entry name" value="Nnr"/>
    <property type="match status" value="1"/>
</dbReference>
<keyword evidence="6 17" id="KW-0547">Nucleotide-binding</keyword>
<evidence type="ECO:0000313" key="22">
    <source>
        <dbReference type="EMBL" id="PWK51893.1"/>
    </source>
</evidence>
<evidence type="ECO:0000256" key="12">
    <source>
        <dbReference type="ARBA" id="ARBA00023239"/>
    </source>
</evidence>
<comment type="similarity">
    <text evidence="3 19">In the N-terminal section; belongs to the NnrE/AIBP family.</text>
</comment>
<evidence type="ECO:0000256" key="19">
    <source>
        <dbReference type="PIRNR" id="PIRNR017184"/>
    </source>
</evidence>
<feature type="binding site" evidence="18">
    <location>
        <position position="62"/>
    </location>
    <ligand>
        <name>K(+)</name>
        <dbReference type="ChEBI" id="CHEBI:29103"/>
    </ligand>
</feature>
<comment type="function">
    <text evidence="14 19">Bifunctional enzyme that catalyzes the epimerization of the S- and R-forms of NAD(P)HX and the dehydration of the S-form of NAD(P)HX at the expense of ADP, which is converted to AMP. This allows the repair of both epimers of NAD(P)HX, a damaged form of NAD(P)H that is a result of enzymatic or heat-dependent hydration.</text>
</comment>
<feature type="binding site" evidence="17">
    <location>
        <begin position="415"/>
        <end position="419"/>
    </location>
    <ligand>
        <name>AMP</name>
        <dbReference type="ChEBI" id="CHEBI:456215"/>
    </ligand>
</feature>
<dbReference type="EC" id="4.2.1.136" evidence="19"/>
<evidence type="ECO:0000256" key="15">
    <source>
        <dbReference type="ARBA" id="ARBA00048238"/>
    </source>
</evidence>
<comment type="similarity">
    <text evidence="4 19">In the C-terminal section; belongs to the NnrD/CARKD family.</text>
</comment>
<evidence type="ECO:0000256" key="17">
    <source>
        <dbReference type="HAMAP-Rule" id="MF_01965"/>
    </source>
</evidence>
<feature type="binding site" evidence="18">
    <location>
        <position position="158"/>
    </location>
    <ligand>
        <name>(6S)-NADPHX</name>
        <dbReference type="ChEBI" id="CHEBI:64076"/>
    </ligand>
</feature>
<evidence type="ECO:0000259" key="21">
    <source>
        <dbReference type="PROSITE" id="PS51385"/>
    </source>
</evidence>
<keyword evidence="11 18" id="KW-0413">Isomerase</keyword>
<evidence type="ECO:0000256" key="7">
    <source>
        <dbReference type="ARBA" id="ARBA00022840"/>
    </source>
</evidence>
<reference evidence="22 23" key="1">
    <citation type="submission" date="2018-05" db="EMBL/GenBank/DDBJ databases">
        <title>Genomic Encyclopedia of Type Strains, Phase IV (KMG-IV): sequencing the most valuable type-strain genomes for metagenomic binning, comparative biology and taxonomic classification.</title>
        <authorList>
            <person name="Goeker M."/>
        </authorList>
    </citation>
    <scope>NUCLEOTIDE SEQUENCE [LARGE SCALE GENOMIC DNA]</scope>
    <source>
        <strain evidence="22 23">DSM 25350</strain>
    </source>
</reference>
<evidence type="ECO:0000256" key="9">
    <source>
        <dbReference type="ARBA" id="ARBA00022958"/>
    </source>
</evidence>
<dbReference type="HAMAP" id="MF_01966">
    <property type="entry name" value="NADHX_epimerase"/>
    <property type="match status" value="1"/>
</dbReference>
<keyword evidence="12 17" id="KW-0456">Lyase</keyword>
<dbReference type="Gene3D" id="3.40.1190.20">
    <property type="match status" value="1"/>
</dbReference>
<feature type="binding site" evidence="17">
    <location>
        <position position="443"/>
    </location>
    <ligand>
        <name>AMP</name>
        <dbReference type="ChEBI" id="CHEBI:456215"/>
    </ligand>
</feature>
<dbReference type="GO" id="GO:0046496">
    <property type="term" value="P:nicotinamide nucleotide metabolic process"/>
    <property type="evidence" value="ECO:0007669"/>
    <property type="project" value="UniProtKB-UniRule"/>
</dbReference>
<dbReference type="SUPFAM" id="SSF64153">
    <property type="entry name" value="YjeF N-terminal domain-like"/>
    <property type="match status" value="1"/>
</dbReference>
<dbReference type="GO" id="GO:0005524">
    <property type="term" value="F:ATP binding"/>
    <property type="evidence" value="ECO:0007669"/>
    <property type="project" value="UniProtKB-UniRule"/>
</dbReference>
<evidence type="ECO:0000256" key="4">
    <source>
        <dbReference type="ARBA" id="ARBA00009524"/>
    </source>
</evidence>
<proteinExistence type="inferred from homology"/>
<dbReference type="InterPro" id="IPR000631">
    <property type="entry name" value="CARKD"/>
</dbReference>
<evidence type="ECO:0000259" key="20">
    <source>
        <dbReference type="PROSITE" id="PS51383"/>
    </source>
</evidence>
<keyword evidence="7 17" id="KW-0067">ATP-binding</keyword>
<keyword evidence="23" id="KW-1185">Reference proteome</keyword>
<comment type="function">
    <text evidence="17">Catalyzes the dehydration of the S-form of NAD(P)HX at the expense of ADP, which is converted to AMP. Together with NAD(P)HX epimerase, which catalyzes the epimerization of the S- and R-forms, the enzyme allows the repair of both epimers of NAD(P)HX, a damaged form of NAD(P)H that is a result of enzymatic or heat-dependent hydration.</text>
</comment>
<sequence>MGDPNRLYTAEQIKQLEQFYARFHDGATYPLMERAGAVVYNEMRDGWPELRKILVVCGKGNNGGDGFVVARLAAMAGLTVTVALMPGADSPKDDAERAFLRLKTTGVVPVDWHESLLQEHELVVDALLGTGVKGEVREHYANAIHAIARSHKPVISVDVPSGLNADTGAIGGCAIHADVTVTFIGLKRGLFTGLAADYCGRIVLNDLKCGKGVFSLVKSGCQRYHYHDGERLLAPRRKTAHKGFNGHTLVIGGVPGFAGAARMCAEAAARTGSGLVSLLTHPQHADVIGLQCPEIMCHSASDNASKEGLHYLLDSANVIAIGPGLGRFKWGRNLVAVIEDFVQSSKAKSDLVTIWDADALNILADRPVKMARRIITPHPGEAARLLGESVSQVQSDRFASCQKLIDRYDGVCLLKGPGTLIGEGSQMNIVNAGNPGMASGGMGDILTGIIAGLVAQGISPFDAARLGAAIHGEAAELAVTQTEQRMERGLLATDLFPYIRQLVNP</sequence>
<comment type="similarity">
    <text evidence="18">Belongs to the NnrE/AIBP family.</text>
</comment>
<evidence type="ECO:0000256" key="18">
    <source>
        <dbReference type="HAMAP-Rule" id="MF_01966"/>
    </source>
</evidence>
<accession>A0A316FU48</accession>
<dbReference type="PANTHER" id="PTHR12592">
    <property type="entry name" value="ATP-DEPENDENT (S)-NAD(P)H-HYDRATE DEHYDRATASE FAMILY MEMBER"/>
    <property type="match status" value="1"/>
</dbReference>
<dbReference type="Gene3D" id="3.40.50.10260">
    <property type="entry name" value="YjeF N-terminal domain"/>
    <property type="match status" value="1"/>
</dbReference>
<evidence type="ECO:0000256" key="16">
    <source>
        <dbReference type="ARBA" id="ARBA00049209"/>
    </source>
</evidence>
<dbReference type="NCBIfam" id="TIGR00197">
    <property type="entry name" value="yjeF_nterm"/>
    <property type="match status" value="1"/>
</dbReference>
<evidence type="ECO:0000256" key="14">
    <source>
        <dbReference type="ARBA" id="ARBA00025153"/>
    </source>
</evidence>
<evidence type="ECO:0000313" key="23">
    <source>
        <dbReference type="Proteomes" id="UP000245790"/>
    </source>
</evidence>
<dbReference type="EMBL" id="QGGU01000005">
    <property type="protein sequence ID" value="PWK51893.1"/>
    <property type="molecule type" value="Genomic_DNA"/>
</dbReference>
<dbReference type="InterPro" id="IPR029056">
    <property type="entry name" value="Ribokinase-like"/>
</dbReference>
<comment type="cofactor">
    <cofactor evidence="17">
        <name>Mg(2+)</name>
        <dbReference type="ChEBI" id="CHEBI:18420"/>
    </cofactor>
</comment>
<dbReference type="RefSeq" id="WP_109763274.1">
    <property type="nucleotide sequence ID" value="NZ_QGGU01000005.1"/>
</dbReference>
<evidence type="ECO:0000256" key="5">
    <source>
        <dbReference type="ARBA" id="ARBA00022723"/>
    </source>
</evidence>
<feature type="domain" description="YjeF N-terminal" evidence="21">
    <location>
        <begin position="13"/>
        <end position="215"/>
    </location>
</feature>
<comment type="catalytic activity">
    <reaction evidence="15 17 19">
        <text>(6S)-NADHX + ADP = AMP + phosphate + NADH + H(+)</text>
        <dbReference type="Rhea" id="RHEA:32223"/>
        <dbReference type="ChEBI" id="CHEBI:15378"/>
        <dbReference type="ChEBI" id="CHEBI:43474"/>
        <dbReference type="ChEBI" id="CHEBI:57945"/>
        <dbReference type="ChEBI" id="CHEBI:64074"/>
        <dbReference type="ChEBI" id="CHEBI:456215"/>
        <dbReference type="ChEBI" id="CHEBI:456216"/>
        <dbReference type="EC" id="4.2.1.136"/>
    </reaction>
</comment>
<protein>
    <recommendedName>
        <fullName evidence="19">Bifunctional NAD(P)H-hydrate repair enzyme</fullName>
    </recommendedName>
    <alternativeName>
        <fullName evidence="19">Nicotinamide nucleotide repair protein</fullName>
    </alternativeName>
    <domain>
        <recommendedName>
            <fullName evidence="19">ADP-dependent (S)-NAD(P)H-hydrate dehydratase</fullName>
            <ecNumber evidence="19">4.2.1.136</ecNumber>
        </recommendedName>
        <alternativeName>
            <fullName evidence="19">ADP-dependent NAD(P)HX dehydratase</fullName>
        </alternativeName>
    </domain>
    <domain>
        <recommendedName>
            <fullName evidence="19">NAD(P)H-hydrate epimerase</fullName>
            <ecNumber evidence="19">5.1.99.6</ecNumber>
        </recommendedName>
    </domain>
</protein>
<evidence type="ECO:0000256" key="2">
    <source>
        <dbReference type="ARBA" id="ARBA00000909"/>
    </source>
</evidence>
<dbReference type="GO" id="GO:0110051">
    <property type="term" value="P:metabolite repair"/>
    <property type="evidence" value="ECO:0007669"/>
    <property type="project" value="TreeGrafter"/>
</dbReference>
<feature type="binding site" evidence="18">
    <location>
        <position position="161"/>
    </location>
    <ligand>
        <name>K(+)</name>
        <dbReference type="ChEBI" id="CHEBI:29103"/>
    </ligand>
</feature>
<dbReference type="GO" id="GO:0052856">
    <property type="term" value="F:NAD(P)HX epimerase activity"/>
    <property type="evidence" value="ECO:0007669"/>
    <property type="project" value="UniProtKB-UniRule"/>
</dbReference>
<keyword evidence="9 18" id="KW-0630">Potassium</keyword>
<evidence type="ECO:0000256" key="8">
    <source>
        <dbReference type="ARBA" id="ARBA00022857"/>
    </source>
</evidence>
<keyword evidence="5 18" id="KW-0479">Metal-binding</keyword>
<evidence type="ECO:0000256" key="13">
    <source>
        <dbReference type="ARBA" id="ARBA00023268"/>
    </source>
</evidence>